<dbReference type="EMBL" id="JBHSPB010000043">
    <property type="protein sequence ID" value="MFC5725017.1"/>
    <property type="molecule type" value="Genomic_DNA"/>
</dbReference>
<name>A0ABW0ZAX6_9ACTN</name>
<reference evidence="2" key="1">
    <citation type="journal article" date="2019" name="Int. J. Syst. Evol. Microbiol.">
        <title>The Global Catalogue of Microorganisms (GCM) 10K type strain sequencing project: providing services to taxonomists for standard genome sequencing and annotation.</title>
        <authorList>
            <consortium name="The Broad Institute Genomics Platform"/>
            <consortium name="The Broad Institute Genome Sequencing Center for Infectious Disease"/>
            <person name="Wu L."/>
            <person name="Ma J."/>
        </authorList>
    </citation>
    <scope>NUCLEOTIDE SEQUENCE [LARGE SCALE GENOMIC DNA]</scope>
    <source>
        <strain evidence="2">CGMCC 4.7304</strain>
    </source>
</reference>
<accession>A0ABW0ZAX6</accession>
<feature type="non-terminal residue" evidence="1">
    <location>
        <position position="1"/>
    </location>
</feature>
<comment type="caution">
    <text evidence="1">The sequence shown here is derived from an EMBL/GenBank/DDBJ whole genome shotgun (WGS) entry which is preliminary data.</text>
</comment>
<proteinExistence type="predicted"/>
<organism evidence="1 2">
    <name type="scientific">Streptomyces gamaensis</name>
    <dbReference type="NCBI Taxonomy" id="1763542"/>
    <lineage>
        <taxon>Bacteria</taxon>
        <taxon>Bacillati</taxon>
        <taxon>Actinomycetota</taxon>
        <taxon>Actinomycetes</taxon>
        <taxon>Kitasatosporales</taxon>
        <taxon>Streptomycetaceae</taxon>
        <taxon>Streptomyces</taxon>
    </lineage>
</organism>
<evidence type="ECO:0000313" key="1">
    <source>
        <dbReference type="EMBL" id="MFC5725017.1"/>
    </source>
</evidence>
<gene>
    <name evidence="1" type="ORF">ACFP1Z_33235</name>
</gene>
<dbReference type="Proteomes" id="UP001596083">
    <property type="component" value="Unassembled WGS sequence"/>
</dbReference>
<keyword evidence="2" id="KW-1185">Reference proteome</keyword>
<protein>
    <submittedName>
        <fullName evidence="1">Transcriptional regulator</fullName>
    </submittedName>
</protein>
<evidence type="ECO:0000313" key="2">
    <source>
        <dbReference type="Proteomes" id="UP001596083"/>
    </source>
</evidence>
<sequence>RAIELITTGTAQRPVERVRSRAFDHIALARAQVQAGELEAADHTTATALDLLGRVTSTRVTDRLRELDTELAATTATSAAETRDRIRAALT</sequence>